<dbReference type="AlphaFoldDB" id="A0A4C1WMC5"/>
<protein>
    <submittedName>
        <fullName evidence="6">Leucine zipper putative tumor suppressor 2</fullName>
    </submittedName>
</protein>
<evidence type="ECO:0000256" key="3">
    <source>
        <dbReference type="ARBA" id="ARBA00023054"/>
    </source>
</evidence>
<feature type="region of interest" description="Disordered" evidence="5">
    <location>
        <begin position="151"/>
        <end position="202"/>
    </location>
</feature>
<evidence type="ECO:0000256" key="5">
    <source>
        <dbReference type="SAM" id="MobiDB-lite"/>
    </source>
</evidence>
<comment type="caution">
    <text evidence="6">The sequence shown here is derived from an EMBL/GenBank/DDBJ whole genome shotgun (WGS) entry which is preliminary data.</text>
</comment>
<reference evidence="6 7" key="1">
    <citation type="journal article" date="2019" name="Commun. Biol.">
        <title>The bagworm genome reveals a unique fibroin gene that provides high tensile strength.</title>
        <authorList>
            <person name="Kono N."/>
            <person name="Nakamura H."/>
            <person name="Ohtoshi R."/>
            <person name="Tomita M."/>
            <person name="Numata K."/>
            <person name="Arakawa K."/>
        </authorList>
    </citation>
    <scope>NUCLEOTIDE SEQUENCE [LARGE SCALE GENOMIC DNA]</scope>
</reference>
<dbReference type="Gene3D" id="1.10.287.1490">
    <property type="match status" value="1"/>
</dbReference>
<feature type="compositionally biased region" description="Gly residues" evidence="5">
    <location>
        <begin position="151"/>
        <end position="162"/>
    </location>
</feature>
<evidence type="ECO:0000313" key="6">
    <source>
        <dbReference type="EMBL" id="GBP52441.1"/>
    </source>
</evidence>
<proteinExistence type="predicted"/>
<dbReference type="OrthoDB" id="10030037at2759"/>
<keyword evidence="3 4" id="KW-0175">Coiled coil</keyword>
<evidence type="ECO:0000256" key="1">
    <source>
        <dbReference type="ARBA" id="ARBA00004496"/>
    </source>
</evidence>
<dbReference type="STRING" id="151549.A0A4C1WMC5"/>
<comment type="subcellular location">
    <subcellularLocation>
        <location evidence="1">Cytoplasm</location>
    </subcellularLocation>
</comment>
<organism evidence="6 7">
    <name type="scientific">Eumeta variegata</name>
    <name type="common">Bagworm moth</name>
    <name type="synonym">Eumeta japonica</name>
    <dbReference type="NCBI Taxonomy" id="151549"/>
    <lineage>
        <taxon>Eukaryota</taxon>
        <taxon>Metazoa</taxon>
        <taxon>Ecdysozoa</taxon>
        <taxon>Arthropoda</taxon>
        <taxon>Hexapoda</taxon>
        <taxon>Insecta</taxon>
        <taxon>Pterygota</taxon>
        <taxon>Neoptera</taxon>
        <taxon>Endopterygota</taxon>
        <taxon>Lepidoptera</taxon>
        <taxon>Glossata</taxon>
        <taxon>Ditrysia</taxon>
        <taxon>Tineoidea</taxon>
        <taxon>Psychidae</taxon>
        <taxon>Oiketicinae</taxon>
        <taxon>Eumeta</taxon>
    </lineage>
</organism>
<sequence>MVICGGGRTRRTAADRGHPPERVVMNRYRLLSSDKFATKIVNHNVGYCSSADSFVSKKIKEDLNWRSNRELVDVVIELSARVFARVDTECILAFFTLIGLEVKSIAIAHPALMPYSSRFDFGLVLNFRCRVELRLKWISVVTKTTSSVLLTGGGGAGEGGEPLGAPSPADSGVAELEHAGAHPGPSPRHADGVHADYSPSDRISRPHEVRLRTPRALMLNYVGRGDRGAGGTTVGERDAELVRVRRERALLRQRLEDTEWSLCQRAGEIALLKTQLKDAQNEQTAKGHEYLTMKADCRQLREALDRKEKEIIRLRTEAEDKDALITRLRGDVERLSGDLRQSNSELTRTKESSSREIERLKTELKELRQELSDVSLSGYEGVECGRTVRGIYDVCKVANTCFNKCIISISGCQANEYHWSSNDSALEDAEVQRLNGELPDPCAEPCPAADAINRLKIEMDSKEKQFNSERRKWSEEKDKVLRYQKQLQLNYVQMYRRSRTLEAEVDSLRLELELCNKNVKNLATHAKPIEL</sequence>
<evidence type="ECO:0000256" key="2">
    <source>
        <dbReference type="ARBA" id="ARBA00022490"/>
    </source>
</evidence>
<name>A0A4C1WMC5_EUMVA</name>
<evidence type="ECO:0000256" key="4">
    <source>
        <dbReference type="SAM" id="Coils"/>
    </source>
</evidence>
<accession>A0A4C1WMC5</accession>
<dbReference type="InterPro" id="IPR045329">
    <property type="entry name" value="LZTS"/>
</dbReference>
<evidence type="ECO:0000313" key="7">
    <source>
        <dbReference type="Proteomes" id="UP000299102"/>
    </source>
</evidence>
<dbReference type="Pfam" id="PF06818">
    <property type="entry name" value="Fez1"/>
    <property type="match status" value="1"/>
</dbReference>
<dbReference type="PANTHER" id="PTHR19354:SF2">
    <property type="entry name" value="LEUCINE-RICH REPEAT-CONTAINING PROTEIN DDB_G0290503"/>
    <property type="match status" value="1"/>
</dbReference>
<keyword evidence="2" id="KW-0963">Cytoplasm</keyword>
<gene>
    <name evidence="6" type="primary">Lzts2</name>
    <name evidence="6" type="ORF">EVAR_39900_1</name>
</gene>
<dbReference type="Proteomes" id="UP000299102">
    <property type="component" value="Unassembled WGS sequence"/>
</dbReference>
<keyword evidence="7" id="KW-1185">Reference proteome</keyword>
<dbReference type="EMBL" id="BGZK01000603">
    <property type="protein sequence ID" value="GBP52441.1"/>
    <property type="molecule type" value="Genomic_DNA"/>
</dbReference>
<feature type="coiled-coil region" evidence="4">
    <location>
        <begin position="290"/>
        <end position="377"/>
    </location>
</feature>
<dbReference type="GO" id="GO:0005737">
    <property type="term" value="C:cytoplasm"/>
    <property type="evidence" value="ECO:0007669"/>
    <property type="project" value="UniProtKB-SubCell"/>
</dbReference>
<dbReference type="PANTHER" id="PTHR19354">
    <property type="entry name" value="ZIPPER PUTATIVE TUMOR SUPPRESSOR 2 HOMOLOG-LIKE PROTEIN-RELATED"/>
    <property type="match status" value="1"/>
</dbReference>